<dbReference type="Pfam" id="PF00990">
    <property type="entry name" value="GGDEF"/>
    <property type="match status" value="1"/>
</dbReference>
<dbReference type="InterPro" id="IPR000160">
    <property type="entry name" value="GGDEF_dom"/>
</dbReference>
<organism evidence="3 4">
    <name type="scientific">Cellulomonas cellasea</name>
    <dbReference type="NCBI Taxonomy" id="43670"/>
    <lineage>
        <taxon>Bacteria</taxon>
        <taxon>Bacillati</taxon>
        <taxon>Actinomycetota</taxon>
        <taxon>Actinomycetes</taxon>
        <taxon>Micrococcales</taxon>
        <taxon>Cellulomonadaceae</taxon>
        <taxon>Cellulomonas</taxon>
    </lineage>
</organism>
<dbReference type="GO" id="GO:1902201">
    <property type="term" value="P:negative regulation of bacterial-type flagellum-dependent cell motility"/>
    <property type="evidence" value="ECO:0007669"/>
    <property type="project" value="TreeGrafter"/>
</dbReference>
<feature type="transmembrane region" description="Helical" evidence="1">
    <location>
        <begin position="27"/>
        <end position="45"/>
    </location>
</feature>
<dbReference type="GO" id="GO:0052621">
    <property type="term" value="F:diguanylate cyclase activity"/>
    <property type="evidence" value="ECO:0007669"/>
    <property type="project" value="TreeGrafter"/>
</dbReference>
<keyword evidence="1" id="KW-1133">Transmembrane helix</keyword>
<evidence type="ECO:0000259" key="2">
    <source>
        <dbReference type="PROSITE" id="PS50887"/>
    </source>
</evidence>
<gene>
    <name evidence="3" type="ORF">FHR80_002346</name>
</gene>
<accession>A0A7W4UFT9</accession>
<dbReference type="InterPro" id="IPR050469">
    <property type="entry name" value="Diguanylate_Cyclase"/>
</dbReference>
<evidence type="ECO:0000256" key="1">
    <source>
        <dbReference type="SAM" id="Phobius"/>
    </source>
</evidence>
<evidence type="ECO:0000313" key="3">
    <source>
        <dbReference type="EMBL" id="MBB2923421.1"/>
    </source>
</evidence>
<feature type="transmembrane region" description="Helical" evidence="1">
    <location>
        <begin position="51"/>
        <end position="71"/>
    </location>
</feature>
<dbReference type="PANTHER" id="PTHR45138">
    <property type="entry name" value="REGULATORY COMPONENTS OF SENSORY TRANSDUCTION SYSTEM"/>
    <property type="match status" value="1"/>
</dbReference>
<reference evidence="3 4" key="2">
    <citation type="submission" date="2020-08" db="EMBL/GenBank/DDBJ databases">
        <authorList>
            <person name="Partida-Martinez L."/>
            <person name="Huntemann M."/>
            <person name="Clum A."/>
            <person name="Wang J."/>
            <person name="Palaniappan K."/>
            <person name="Ritter S."/>
            <person name="Chen I.-M."/>
            <person name="Stamatis D."/>
            <person name="Reddy T."/>
            <person name="O'Malley R."/>
            <person name="Daum C."/>
            <person name="Shapiro N."/>
            <person name="Ivanova N."/>
            <person name="Kyrpides N."/>
            <person name="Woyke T."/>
        </authorList>
    </citation>
    <scope>NUCLEOTIDE SEQUENCE [LARGE SCALE GENOMIC DNA]</scope>
    <source>
        <strain evidence="3 4">RAS26</strain>
    </source>
</reference>
<dbReference type="EMBL" id="JACHVX010000003">
    <property type="protein sequence ID" value="MBB2923421.1"/>
    <property type="molecule type" value="Genomic_DNA"/>
</dbReference>
<keyword evidence="1" id="KW-0812">Transmembrane</keyword>
<dbReference type="NCBIfam" id="TIGR00254">
    <property type="entry name" value="GGDEF"/>
    <property type="match status" value="1"/>
</dbReference>
<reference evidence="3 4" key="1">
    <citation type="submission" date="2020-08" db="EMBL/GenBank/DDBJ databases">
        <title>The Agave Microbiome: Exploring the role of microbial communities in plant adaptations to desert environments.</title>
        <authorList>
            <person name="Partida-Martinez L.P."/>
        </authorList>
    </citation>
    <scope>NUCLEOTIDE SEQUENCE [LARGE SCALE GENOMIC DNA]</scope>
    <source>
        <strain evidence="3 4">RAS26</strain>
    </source>
</reference>
<dbReference type="SUPFAM" id="SSF55073">
    <property type="entry name" value="Nucleotide cyclase"/>
    <property type="match status" value="1"/>
</dbReference>
<dbReference type="SMART" id="SM00267">
    <property type="entry name" value="GGDEF"/>
    <property type="match status" value="1"/>
</dbReference>
<feature type="transmembrane region" description="Helical" evidence="1">
    <location>
        <begin position="156"/>
        <end position="173"/>
    </location>
</feature>
<dbReference type="PANTHER" id="PTHR45138:SF9">
    <property type="entry name" value="DIGUANYLATE CYCLASE DGCM-RELATED"/>
    <property type="match status" value="1"/>
</dbReference>
<dbReference type="InterPro" id="IPR029787">
    <property type="entry name" value="Nucleotide_cyclase"/>
</dbReference>
<dbReference type="Proteomes" id="UP000518206">
    <property type="component" value="Unassembled WGS sequence"/>
</dbReference>
<proteinExistence type="predicted"/>
<name>A0A7W4UFT9_9CELL</name>
<comment type="caution">
    <text evidence="3">The sequence shown here is derived from an EMBL/GenBank/DDBJ whole genome shotgun (WGS) entry which is preliminary data.</text>
</comment>
<feature type="transmembrane region" description="Helical" evidence="1">
    <location>
        <begin position="128"/>
        <end position="144"/>
    </location>
</feature>
<evidence type="ECO:0000313" key="4">
    <source>
        <dbReference type="Proteomes" id="UP000518206"/>
    </source>
</evidence>
<dbReference type="Gene3D" id="3.30.70.270">
    <property type="match status" value="1"/>
</dbReference>
<dbReference type="AlphaFoldDB" id="A0A7W4UFT9"/>
<feature type="transmembrane region" description="Helical" evidence="1">
    <location>
        <begin position="78"/>
        <end position="98"/>
    </location>
</feature>
<dbReference type="RefSeq" id="WP_183296266.1">
    <property type="nucleotide sequence ID" value="NZ_JACHVX010000003.1"/>
</dbReference>
<dbReference type="InterPro" id="IPR043128">
    <property type="entry name" value="Rev_trsase/Diguanyl_cyclase"/>
</dbReference>
<dbReference type="GO" id="GO:0005886">
    <property type="term" value="C:plasma membrane"/>
    <property type="evidence" value="ECO:0007669"/>
    <property type="project" value="TreeGrafter"/>
</dbReference>
<feature type="domain" description="GGDEF" evidence="2">
    <location>
        <begin position="263"/>
        <end position="395"/>
    </location>
</feature>
<protein>
    <submittedName>
        <fullName evidence="3">Diguanylate cyclase (GGDEF)-like protein</fullName>
    </submittedName>
</protein>
<dbReference type="GO" id="GO:0043709">
    <property type="term" value="P:cell adhesion involved in single-species biofilm formation"/>
    <property type="evidence" value="ECO:0007669"/>
    <property type="project" value="TreeGrafter"/>
</dbReference>
<keyword evidence="1" id="KW-0472">Membrane</keyword>
<dbReference type="CDD" id="cd01949">
    <property type="entry name" value="GGDEF"/>
    <property type="match status" value="1"/>
</dbReference>
<dbReference type="PROSITE" id="PS50887">
    <property type="entry name" value="GGDEF"/>
    <property type="match status" value="1"/>
</dbReference>
<dbReference type="FunFam" id="3.30.70.270:FF:000001">
    <property type="entry name" value="Diguanylate cyclase domain protein"/>
    <property type="match status" value="1"/>
</dbReference>
<sequence length="403" mass="42532">MRRVVAAVRRVLVVPEPDLVHRSRTSLVVSVGTGLGVLALLLTPVVTVLPYARATVVTLLAASALSFAAAAVARRGHLGVATGMLIAQLLAVLVVPSVHGRDGSYSPLFMAVFVTIAGALVRARWVPVVLVAAIVEGVVLARALDWRLAAITPDQLAVYCVAIACVTALTAVVQRAAMDSALTSAVDQKVRAEELARHLADVNKDLESRVSARTEELEAALSRSHELAAQLRVLSRRDPLTGLNNRRALDEAMLHLAATPEPAGLAVAVLDIDDFKGVNDRFGHPVGDLVLREVARTLQTISRSDDVVARVGGEEFVVAMPSTSAEDALALCERIRAGAAALDVGIRAPGLAVTVSIGVTHVDRPTDPEELVRVADRLLYLAKVSGKNRVVADGEQVRAATRA</sequence>